<organism evidence="3 4">
    <name type="scientific">Enterococcus asini</name>
    <dbReference type="NCBI Taxonomy" id="57732"/>
    <lineage>
        <taxon>Bacteria</taxon>
        <taxon>Bacillati</taxon>
        <taxon>Bacillota</taxon>
        <taxon>Bacilli</taxon>
        <taxon>Lactobacillales</taxon>
        <taxon>Enterococcaceae</taxon>
        <taxon>Enterococcus</taxon>
    </lineage>
</organism>
<dbReference type="RefSeq" id="WP_270598489.1">
    <property type="nucleotide sequence ID" value="NZ_JAQESC010000009.1"/>
</dbReference>
<evidence type="ECO:0000313" key="3">
    <source>
        <dbReference type="EMBL" id="MDT2811284.1"/>
    </source>
</evidence>
<accession>A0AAW8U3H6</accession>
<comment type="caution">
    <text evidence="3">The sequence shown here is derived from an EMBL/GenBank/DDBJ whole genome shotgun (WGS) entry which is preliminary data.</text>
</comment>
<dbReference type="Gene3D" id="1.10.357.10">
    <property type="entry name" value="Tetracycline Repressor, domain 2"/>
    <property type="match status" value="1"/>
</dbReference>
<proteinExistence type="predicted"/>
<dbReference type="InterPro" id="IPR001647">
    <property type="entry name" value="HTH_TetR"/>
</dbReference>
<dbReference type="Proteomes" id="UP001256711">
    <property type="component" value="Unassembled WGS sequence"/>
</dbReference>
<dbReference type="InterPro" id="IPR009057">
    <property type="entry name" value="Homeodomain-like_sf"/>
</dbReference>
<dbReference type="EMBL" id="JARQBJ010000006">
    <property type="protein sequence ID" value="MDT2811284.1"/>
    <property type="molecule type" value="Genomic_DNA"/>
</dbReference>
<gene>
    <name evidence="3" type="ORF">P7H43_12410</name>
</gene>
<dbReference type="Pfam" id="PF00440">
    <property type="entry name" value="TetR_N"/>
    <property type="match status" value="1"/>
</dbReference>
<feature type="domain" description="HTH tetR-type" evidence="2">
    <location>
        <begin position="11"/>
        <end position="56"/>
    </location>
</feature>
<sequence>MRRVVYTRRMILSQTKRYIIQNGFRNVTARNLAAYMEMSTQPLYKQFDSIQGLQQELVEEYFHKLAQEYASQKCDQETSLPDFVEFFVARSQKEYPWFTQLFLTKKRDDSVAECVNQCSYELFKSLCNIEEKEDNPNLKEAHDAFLALLIGATVWQKQQKNHHASAELGTLLQPQLNQLVTVNVEKIH</sequence>
<dbReference type="AlphaFoldDB" id="A0AAW8U3H6"/>
<evidence type="ECO:0000313" key="4">
    <source>
        <dbReference type="Proteomes" id="UP001256711"/>
    </source>
</evidence>
<reference evidence="3" key="1">
    <citation type="submission" date="2023-03" db="EMBL/GenBank/DDBJ databases">
        <authorList>
            <person name="Shen W."/>
            <person name="Cai J."/>
        </authorList>
    </citation>
    <scope>NUCLEOTIDE SEQUENCE</scope>
    <source>
        <strain evidence="3">B226-2</strain>
    </source>
</reference>
<dbReference type="SUPFAM" id="SSF46689">
    <property type="entry name" value="Homeodomain-like"/>
    <property type="match status" value="1"/>
</dbReference>
<name>A0AAW8U3H6_9ENTE</name>
<dbReference type="GO" id="GO:0003677">
    <property type="term" value="F:DNA binding"/>
    <property type="evidence" value="ECO:0007669"/>
    <property type="project" value="UniProtKB-KW"/>
</dbReference>
<evidence type="ECO:0000256" key="1">
    <source>
        <dbReference type="ARBA" id="ARBA00023125"/>
    </source>
</evidence>
<protein>
    <submittedName>
        <fullName evidence="3">TetR/AcrR family transcriptional regulator</fullName>
    </submittedName>
</protein>
<evidence type="ECO:0000259" key="2">
    <source>
        <dbReference type="Pfam" id="PF00440"/>
    </source>
</evidence>
<keyword evidence="1" id="KW-0238">DNA-binding</keyword>